<dbReference type="GO" id="GO:0006552">
    <property type="term" value="P:L-leucine catabolic process"/>
    <property type="evidence" value="ECO:0007669"/>
    <property type="project" value="TreeGrafter"/>
</dbReference>
<dbReference type="Proteomes" id="UP000245293">
    <property type="component" value="Unassembled WGS sequence"/>
</dbReference>
<dbReference type="PANTHER" id="PTHR22855:SF13">
    <property type="entry name" value="METHYLCROTONOYL-COA CARBOXYLASE BETA CHAIN, MITOCHONDRIAL"/>
    <property type="match status" value="1"/>
</dbReference>
<dbReference type="GO" id="GO:0004485">
    <property type="term" value="F:methylcrotonoyl-CoA carboxylase activity"/>
    <property type="evidence" value="ECO:0007669"/>
    <property type="project" value="TreeGrafter"/>
</dbReference>
<sequence>MRQDHEAALARVAEAATQAAEGGGEAARARHVARGKMPPRERVANLLDPGSDFLEIGATAAHGMYDGAAPCAGVIAGIGRVEGRQVMVVANDATVKGGTYYPMTVKKHLRAQEIAAQCHLPCVYLVDSGGANLPNQDEVFPDRDHFGRIFYNQAQMSAAGIPQIAAVMGSCTAGGAYVPAMADVSIIVREQGTIFLAGPPLVKAATGEEVTAEDLGGGDVHTRLSGVVDYLAEDDAHALALVRRAVRNLGAAGGDAPDTAGPDPARPIDDLFDVIPADLRTPYDIREVISRIIDGPDFTTGFDEFKARFGETLVCGFARIEGMDCGIVANNGVLFSEAAQKGAHFVELCSQRKIPLIFLQNITGFMVGRKYENEGIARHGAKMVTAVATTAVPKITMIVGGSFGAGNYGMAGRAYSPNFIWTWPTSRTAVMGGEQAAGVLATVKRDAIERAGGEWSAEEEAAFKQPTIDMFEEQSHPLYASARLWDDGVIDPRHSRKVLALSLRAALNAPIEETRFGVFRM</sequence>
<dbReference type="InterPro" id="IPR034733">
    <property type="entry name" value="AcCoA_carboxyl_beta"/>
</dbReference>
<evidence type="ECO:0000313" key="5">
    <source>
        <dbReference type="EMBL" id="PWG16636.1"/>
    </source>
</evidence>
<feature type="domain" description="CoA carboxyltransferase N-terminal" evidence="3">
    <location>
        <begin position="5"/>
        <end position="261"/>
    </location>
</feature>
<dbReference type="FunFam" id="3.90.226.10:FF:000007">
    <property type="entry name" value="Methylcrotonoyl-CoA carboxylase subunit beta"/>
    <property type="match status" value="1"/>
</dbReference>
<dbReference type="PROSITE" id="PS50989">
    <property type="entry name" value="COA_CT_CTER"/>
    <property type="match status" value="1"/>
</dbReference>
<comment type="caution">
    <text evidence="5">The sequence shown here is derived from an EMBL/GenBank/DDBJ whole genome shotgun (WGS) entry which is preliminary data.</text>
</comment>
<dbReference type="GO" id="GO:1905202">
    <property type="term" value="C:methylcrotonoyl-CoA carboxylase complex"/>
    <property type="evidence" value="ECO:0007669"/>
    <property type="project" value="TreeGrafter"/>
</dbReference>
<organism evidence="5 6">
    <name type="scientific">Salibaculum griseiflavum</name>
    <dbReference type="NCBI Taxonomy" id="1914409"/>
    <lineage>
        <taxon>Bacteria</taxon>
        <taxon>Pseudomonadati</taxon>
        <taxon>Pseudomonadota</taxon>
        <taxon>Alphaproteobacteria</taxon>
        <taxon>Rhodobacterales</taxon>
        <taxon>Roseobacteraceae</taxon>
        <taxon>Salibaculum</taxon>
    </lineage>
</organism>
<evidence type="ECO:0000259" key="4">
    <source>
        <dbReference type="PROSITE" id="PS50989"/>
    </source>
</evidence>
<dbReference type="RefSeq" id="WP_109389058.1">
    <property type="nucleotide sequence ID" value="NZ_QETF01000011.1"/>
</dbReference>
<dbReference type="InterPro" id="IPR011763">
    <property type="entry name" value="COA_CT_C"/>
</dbReference>
<dbReference type="PROSITE" id="PS50980">
    <property type="entry name" value="COA_CT_NTER"/>
    <property type="match status" value="1"/>
</dbReference>
<dbReference type="Pfam" id="PF01039">
    <property type="entry name" value="Carboxyl_trans"/>
    <property type="match status" value="1"/>
</dbReference>
<evidence type="ECO:0000259" key="3">
    <source>
        <dbReference type="PROSITE" id="PS50980"/>
    </source>
</evidence>
<dbReference type="AlphaFoldDB" id="A0A2V1P2V6"/>
<dbReference type="InterPro" id="IPR045190">
    <property type="entry name" value="MCCB/AccD1-like"/>
</dbReference>
<protein>
    <submittedName>
        <fullName evidence="5">Methylcrotonoyl-CoA carboxylase</fullName>
    </submittedName>
</protein>
<feature type="domain" description="CoA carboxyltransferase C-terminal" evidence="4">
    <location>
        <begin position="263"/>
        <end position="513"/>
    </location>
</feature>
<dbReference type="InterPro" id="IPR029045">
    <property type="entry name" value="ClpP/crotonase-like_dom_sf"/>
</dbReference>
<dbReference type="SUPFAM" id="SSF52096">
    <property type="entry name" value="ClpP/crotonase"/>
    <property type="match status" value="2"/>
</dbReference>
<keyword evidence="6" id="KW-1185">Reference proteome</keyword>
<accession>A0A2V1P2V6</accession>
<dbReference type="FunFam" id="3.90.226.10:FF:000004">
    <property type="entry name" value="Methylcrotonoyl-CoA carboxylase beta chain"/>
    <property type="match status" value="1"/>
</dbReference>
<evidence type="ECO:0000256" key="2">
    <source>
        <dbReference type="ARBA" id="ARBA00046317"/>
    </source>
</evidence>
<evidence type="ECO:0000313" key="6">
    <source>
        <dbReference type="Proteomes" id="UP000245293"/>
    </source>
</evidence>
<dbReference type="PANTHER" id="PTHR22855">
    <property type="entry name" value="ACETYL, PROPIONYL, PYRUVATE, AND GLUTACONYL CARBOXYLASE-RELATED"/>
    <property type="match status" value="1"/>
</dbReference>
<dbReference type="InterPro" id="IPR011762">
    <property type="entry name" value="COA_CT_N"/>
</dbReference>
<dbReference type="EMBL" id="QETF01000011">
    <property type="protein sequence ID" value="PWG16636.1"/>
    <property type="molecule type" value="Genomic_DNA"/>
</dbReference>
<proteinExistence type="inferred from homology"/>
<comment type="similarity">
    <text evidence="1">Belongs to the AccD/PCCB family.</text>
</comment>
<name>A0A2V1P2V6_9RHOB</name>
<comment type="pathway">
    <text evidence="2">Amino-acid degradation; L-leucine degradation.</text>
</comment>
<gene>
    <name evidence="5" type="ORF">DFK10_10880</name>
</gene>
<evidence type="ECO:0000256" key="1">
    <source>
        <dbReference type="ARBA" id="ARBA00006102"/>
    </source>
</evidence>
<dbReference type="Gene3D" id="3.90.226.10">
    <property type="entry name" value="2-enoyl-CoA Hydratase, Chain A, domain 1"/>
    <property type="match status" value="2"/>
</dbReference>
<dbReference type="OrthoDB" id="9803706at2"/>
<reference evidence="6" key="1">
    <citation type="submission" date="2018-05" db="EMBL/GenBank/DDBJ databases">
        <authorList>
            <person name="Du Z."/>
            <person name="Wang X."/>
        </authorList>
    </citation>
    <scope>NUCLEOTIDE SEQUENCE [LARGE SCALE GENOMIC DNA]</scope>
    <source>
        <strain evidence="6">WDS4C29</strain>
    </source>
</reference>